<gene>
    <name evidence="2" type="ORF">SAMN02745248_01975</name>
</gene>
<dbReference type="InterPro" id="IPR001279">
    <property type="entry name" value="Metallo-B-lactamas"/>
</dbReference>
<dbReference type="SMART" id="SM00849">
    <property type="entry name" value="Lactamase_B"/>
    <property type="match status" value="1"/>
</dbReference>
<reference evidence="2 3" key="1">
    <citation type="submission" date="2016-11" db="EMBL/GenBank/DDBJ databases">
        <authorList>
            <person name="Jaros S."/>
            <person name="Januszkiewicz K."/>
            <person name="Wedrychowicz H."/>
        </authorList>
    </citation>
    <scope>NUCLEOTIDE SEQUENCE [LARGE SCALE GENOMIC DNA]</scope>
    <source>
        <strain evidence="2 3">DSM 3090</strain>
    </source>
</reference>
<evidence type="ECO:0000313" key="3">
    <source>
        <dbReference type="Proteomes" id="UP000183952"/>
    </source>
</evidence>
<feature type="domain" description="Metallo-beta-lactamase" evidence="1">
    <location>
        <begin position="59"/>
        <end position="251"/>
    </location>
</feature>
<dbReference type="PANTHER" id="PTHR30619:SF7">
    <property type="entry name" value="BETA-LACTAMASE DOMAIN PROTEIN"/>
    <property type="match status" value="1"/>
</dbReference>
<keyword evidence="3" id="KW-1185">Reference proteome</keyword>
<dbReference type="Gene3D" id="3.60.15.10">
    <property type="entry name" value="Ribonuclease Z/Hydroxyacylglutathione hydrolase-like"/>
    <property type="match status" value="1"/>
</dbReference>
<proteinExistence type="predicted"/>
<dbReference type="Pfam" id="PF00753">
    <property type="entry name" value="Lactamase_B"/>
    <property type="match status" value="1"/>
</dbReference>
<dbReference type="InterPro" id="IPR035681">
    <property type="entry name" value="ComA-like_MBL"/>
</dbReference>
<dbReference type="InterPro" id="IPR036866">
    <property type="entry name" value="RibonucZ/Hydroxyglut_hydro"/>
</dbReference>
<dbReference type="AlphaFoldDB" id="A0A1M6QCW0"/>
<organism evidence="2 3">
    <name type="scientific">Hathewaya proteolytica DSM 3090</name>
    <dbReference type="NCBI Taxonomy" id="1121331"/>
    <lineage>
        <taxon>Bacteria</taxon>
        <taxon>Bacillati</taxon>
        <taxon>Bacillota</taxon>
        <taxon>Clostridia</taxon>
        <taxon>Eubacteriales</taxon>
        <taxon>Clostridiaceae</taxon>
        <taxon>Hathewaya</taxon>
    </lineage>
</organism>
<dbReference type="STRING" id="1121331.SAMN02745248_01975"/>
<sequence>MTGRKKIVKTLAYFIICTTLLFTGCSNGKSVINSGEIQSSGSKEVDGQGIKVHFIDVGQADSILIQEGEQSMLIDAGNNDDGKLVCDYIKAQGIDTLEYVVGTHPHEDHIGGLDDVIKAFNVKNVYMPRKSATTKTYRDVLQAIKNKKLTIKSPEVGYGFQLGKADFKVLAPHEIYEDANNCSIVLKMKYGNNSALFTGDAEKESEQAMMKGNLDLKCDVLKVAHHGSRTSSSQKFIEAVKPSFAVISVGKDNEYDHPKKATMERLQNNNIPVYRTDEAGTIVMTSDGNNIKFSSKPGSYRGMISTNSK</sequence>
<dbReference type="PANTHER" id="PTHR30619">
    <property type="entry name" value="DNA INTERNALIZATION/COMPETENCE PROTEIN COMEC/REC2"/>
    <property type="match status" value="1"/>
</dbReference>
<dbReference type="Proteomes" id="UP000183952">
    <property type="component" value="Unassembled WGS sequence"/>
</dbReference>
<evidence type="ECO:0000313" key="2">
    <source>
        <dbReference type="EMBL" id="SHK18082.1"/>
    </source>
</evidence>
<evidence type="ECO:0000259" key="1">
    <source>
        <dbReference type="SMART" id="SM00849"/>
    </source>
</evidence>
<accession>A0A1M6QCW0</accession>
<dbReference type="RefSeq" id="WP_072903926.1">
    <property type="nucleotide sequence ID" value="NZ_FRAD01000016.1"/>
</dbReference>
<dbReference type="EMBL" id="FRAD01000016">
    <property type="protein sequence ID" value="SHK18082.1"/>
    <property type="molecule type" value="Genomic_DNA"/>
</dbReference>
<dbReference type="PROSITE" id="PS51257">
    <property type="entry name" value="PROKAR_LIPOPROTEIN"/>
    <property type="match status" value="1"/>
</dbReference>
<protein>
    <submittedName>
        <fullName evidence="2">Competence protein ComEC</fullName>
    </submittedName>
</protein>
<dbReference type="OrthoDB" id="9761531at2"/>
<name>A0A1M6QCW0_9CLOT</name>
<dbReference type="CDD" id="cd07731">
    <property type="entry name" value="ComA-like_MBL-fold"/>
    <property type="match status" value="1"/>
</dbReference>
<dbReference type="SUPFAM" id="SSF56281">
    <property type="entry name" value="Metallo-hydrolase/oxidoreductase"/>
    <property type="match status" value="1"/>
</dbReference>
<dbReference type="InterPro" id="IPR052159">
    <property type="entry name" value="Competence_DNA_uptake"/>
</dbReference>